<feature type="domain" description="TRAM" evidence="12">
    <location>
        <begin position="393"/>
        <end position="456"/>
    </location>
</feature>
<evidence type="ECO:0000256" key="7">
    <source>
        <dbReference type="ARBA" id="ARBA00022723"/>
    </source>
</evidence>
<reference evidence="15 16" key="1">
    <citation type="submission" date="2014-12" db="EMBL/GenBank/DDBJ databases">
        <title>Genome assembly of Enhygromyxa salina DSM 15201.</title>
        <authorList>
            <person name="Sharma G."/>
            <person name="Subramanian S."/>
        </authorList>
    </citation>
    <scope>NUCLEOTIDE SEQUENCE [LARGE SCALE GENOMIC DNA]</scope>
    <source>
        <strain evidence="15 16">DSM 15201</strain>
    </source>
</reference>
<evidence type="ECO:0000313" key="15">
    <source>
        <dbReference type="EMBL" id="KIG13298.1"/>
    </source>
</evidence>
<dbReference type="AlphaFoldDB" id="A0A0C1ZQR6"/>
<keyword evidence="6" id="KW-0949">S-adenosyl-L-methionine</keyword>
<dbReference type="RefSeq" id="WP_052555972.1">
    <property type="nucleotide sequence ID" value="NZ_JMCC02000101.1"/>
</dbReference>
<dbReference type="PROSITE" id="PS51449">
    <property type="entry name" value="MTTASE_N"/>
    <property type="match status" value="1"/>
</dbReference>
<dbReference type="SMART" id="SM00729">
    <property type="entry name" value="Elp3"/>
    <property type="match status" value="1"/>
</dbReference>
<dbReference type="EMBL" id="JMCC02000101">
    <property type="protein sequence ID" value="KIG13298.1"/>
    <property type="molecule type" value="Genomic_DNA"/>
</dbReference>
<dbReference type="InterPro" id="IPR038135">
    <property type="entry name" value="Methylthiotransferase_N_sf"/>
</dbReference>
<proteinExistence type="predicted"/>
<comment type="catalytic activity">
    <reaction evidence="11">
        <text>N(6)-L-threonylcarbamoyladenosine(37) in tRNA + (sulfur carrier)-SH + AH2 + 2 S-adenosyl-L-methionine = 2-methylsulfanyl-N(6)-L-threonylcarbamoyladenosine(37) in tRNA + (sulfur carrier)-H + 5'-deoxyadenosine + L-methionine + A + S-adenosyl-L-homocysteine + 2 H(+)</text>
        <dbReference type="Rhea" id="RHEA:37075"/>
        <dbReference type="Rhea" id="RHEA-COMP:10163"/>
        <dbReference type="Rhea" id="RHEA-COMP:11092"/>
        <dbReference type="Rhea" id="RHEA-COMP:14737"/>
        <dbReference type="Rhea" id="RHEA-COMP:14739"/>
        <dbReference type="ChEBI" id="CHEBI:13193"/>
        <dbReference type="ChEBI" id="CHEBI:15378"/>
        <dbReference type="ChEBI" id="CHEBI:17319"/>
        <dbReference type="ChEBI" id="CHEBI:17499"/>
        <dbReference type="ChEBI" id="CHEBI:29917"/>
        <dbReference type="ChEBI" id="CHEBI:57844"/>
        <dbReference type="ChEBI" id="CHEBI:57856"/>
        <dbReference type="ChEBI" id="CHEBI:59789"/>
        <dbReference type="ChEBI" id="CHEBI:64428"/>
        <dbReference type="ChEBI" id="CHEBI:74418"/>
        <dbReference type="ChEBI" id="CHEBI:74420"/>
        <dbReference type="EC" id="2.8.4.5"/>
    </reaction>
</comment>
<dbReference type="SFLD" id="SFLDS00029">
    <property type="entry name" value="Radical_SAM"/>
    <property type="match status" value="1"/>
</dbReference>
<dbReference type="PANTHER" id="PTHR11918">
    <property type="entry name" value="RADICAL SAM PROTEINS"/>
    <property type="match status" value="1"/>
</dbReference>
<evidence type="ECO:0000256" key="8">
    <source>
        <dbReference type="ARBA" id="ARBA00023004"/>
    </source>
</evidence>
<dbReference type="GO" id="GO:0051539">
    <property type="term" value="F:4 iron, 4 sulfur cluster binding"/>
    <property type="evidence" value="ECO:0007669"/>
    <property type="project" value="UniProtKB-KW"/>
</dbReference>
<dbReference type="InterPro" id="IPR007197">
    <property type="entry name" value="rSAM"/>
</dbReference>
<dbReference type="Gene3D" id="3.80.30.20">
    <property type="entry name" value="tm_1862 like domain"/>
    <property type="match status" value="1"/>
</dbReference>
<dbReference type="GO" id="GO:0035598">
    <property type="term" value="F:tRNA (N(6)-L-threonylcarbamoyladenosine(37)-C(2))-methylthiotransferase activity"/>
    <property type="evidence" value="ECO:0007669"/>
    <property type="project" value="UniProtKB-EC"/>
</dbReference>
<dbReference type="InterPro" id="IPR013848">
    <property type="entry name" value="Methylthiotransferase_N"/>
</dbReference>
<name>A0A0C1ZQR6_9BACT</name>
<feature type="domain" description="MTTase N-terminal" evidence="13">
    <location>
        <begin position="1"/>
        <end position="111"/>
    </location>
</feature>
<dbReference type="Gene3D" id="3.40.50.12160">
    <property type="entry name" value="Methylthiotransferase, N-terminal domain"/>
    <property type="match status" value="1"/>
</dbReference>
<keyword evidence="4" id="KW-0004">4Fe-4S</keyword>
<dbReference type="NCBIfam" id="TIGR00089">
    <property type="entry name" value="MiaB/RimO family radical SAM methylthiotransferase"/>
    <property type="match status" value="1"/>
</dbReference>
<comment type="cofactor">
    <cofactor evidence="1">
        <name>[4Fe-4S] cluster</name>
        <dbReference type="ChEBI" id="CHEBI:49883"/>
    </cofactor>
</comment>
<dbReference type="SFLD" id="SFLDG01082">
    <property type="entry name" value="B12-binding_domain_containing"/>
    <property type="match status" value="1"/>
</dbReference>
<organism evidence="15 16">
    <name type="scientific">Enhygromyxa salina</name>
    <dbReference type="NCBI Taxonomy" id="215803"/>
    <lineage>
        <taxon>Bacteria</taxon>
        <taxon>Pseudomonadati</taxon>
        <taxon>Myxococcota</taxon>
        <taxon>Polyangia</taxon>
        <taxon>Nannocystales</taxon>
        <taxon>Nannocystaceae</taxon>
        <taxon>Enhygromyxa</taxon>
    </lineage>
</organism>
<protein>
    <recommendedName>
        <fullName evidence="3">tRNA (N(6)-L-threonylcarbamoyladenosine(37)-C(2))-methylthiotransferase</fullName>
        <ecNumber evidence="3">2.8.4.5</ecNumber>
    </recommendedName>
    <alternativeName>
        <fullName evidence="10">tRNA-t(6)A37 methylthiotransferase</fullName>
    </alternativeName>
</protein>
<dbReference type="InterPro" id="IPR023404">
    <property type="entry name" value="rSAM_horseshoe"/>
</dbReference>
<accession>A0A0C1ZQR6</accession>
<evidence type="ECO:0000256" key="4">
    <source>
        <dbReference type="ARBA" id="ARBA00022485"/>
    </source>
</evidence>
<dbReference type="Pfam" id="PF00919">
    <property type="entry name" value="UPF0004"/>
    <property type="match status" value="1"/>
</dbReference>
<comment type="function">
    <text evidence="2">Catalyzes the methylthiolation of N6-threonylcarbamoyladenosine (t(6)A), leading to the formation of 2-methylthio-N6-threonylcarbamoyladenosine (ms(2)t(6)A) at position 37 in tRNAs that read codons beginning with adenine.</text>
</comment>
<dbReference type="Pfam" id="PF04055">
    <property type="entry name" value="Radical_SAM"/>
    <property type="match status" value="1"/>
</dbReference>
<evidence type="ECO:0000259" key="12">
    <source>
        <dbReference type="PROSITE" id="PS50926"/>
    </source>
</evidence>
<dbReference type="PANTHER" id="PTHR11918:SF45">
    <property type="entry name" value="THREONYLCARBAMOYLADENOSINE TRNA METHYLTHIOTRANSFERASE"/>
    <property type="match status" value="1"/>
</dbReference>
<dbReference type="InterPro" id="IPR020612">
    <property type="entry name" value="Methylthiotransferase_CS"/>
</dbReference>
<dbReference type="Proteomes" id="UP000031599">
    <property type="component" value="Unassembled WGS sequence"/>
</dbReference>
<dbReference type="PROSITE" id="PS01278">
    <property type="entry name" value="MTTASE_RADICAL"/>
    <property type="match status" value="1"/>
</dbReference>
<dbReference type="PROSITE" id="PS51918">
    <property type="entry name" value="RADICAL_SAM"/>
    <property type="match status" value="1"/>
</dbReference>
<evidence type="ECO:0000256" key="5">
    <source>
        <dbReference type="ARBA" id="ARBA00022679"/>
    </source>
</evidence>
<keyword evidence="9" id="KW-0411">Iron-sulfur</keyword>
<dbReference type="SUPFAM" id="SSF102114">
    <property type="entry name" value="Radical SAM enzymes"/>
    <property type="match status" value="1"/>
</dbReference>
<dbReference type="PROSITE" id="PS50926">
    <property type="entry name" value="TRAM"/>
    <property type="match status" value="1"/>
</dbReference>
<dbReference type="CDD" id="cd01335">
    <property type="entry name" value="Radical_SAM"/>
    <property type="match status" value="1"/>
</dbReference>
<keyword evidence="7" id="KW-0479">Metal-binding</keyword>
<dbReference type="InterPro" id="IPR002792">
    <property type="entry name" value="TRAM_dom"/>
</dbReference>
<dbReference type="GO" id="GO:0046872">
    <property type="term" value="F:metal ion binding"/>
    <property type="evidence" value="ECO:0007669"/>
    <property type="project" value="UniProtKB-KW"/>
</dbReference>
<sequence>MRFAVETHGCRLNQAESDAIVEQLRARGHERVDVEHAQLYVLNSCTITHAADADARAALRRVRRRNPDARLVITGCYANSDPEQLAAMPELDAVIGNAEKRGPELLDLLQQLGSSSRDAGASALVSVTRLTRKLRPRPWTTPPAAAPSRTRPLLKIQDGCDYQCSFCVVPSVRGRSRSAPPELASEELATLLRAGAPEVVLTGAHLGSWGRDLRAERQADRAGQGGLAALVATLLHDHPGARLRLGSVDPHEVDAPLVELLGRGVDAAAGAGLCQHIHLPVQSGDDGILRAMRRAHRVADLEQLIPRLRAAAPGIGLGTDVIVGFPGEDEPAFERTLALFEVTAIPFAHVFVWSPRNGTAAATMGGRVSPDRAAARSRVLRERVAANHLAFAQAQLGSERSAVILRHRHRSTGALVALADNYTRISLDGPDHLLGRRVRVRANALAGERLRGLLVE</sequence>
<evidence type="ECO:0000256" key="1">
    <source>
        <dbReference type="ARBA" id="ARBA00001966"/>
    </source>
</evidence>
<evidence type="ECO:0000256" key="11">
    <source>
        <dbReference type="ARBA" id="ARBA00051661"/>
    </source>
</evidence>
<keyword evidence="5 15" id="KW-0808">Transferase</keyword>
<evidence type="ECO:0000256" key="3">
    <source>
        <dbReference type="ARBA" id="ARBA00013273"/>
    </source>
</evidence>
<comment type="caution">
    <text evidence="15">The sequence shown here is derived from an EMBL/GenBank/DDBJ whole genome shotgun (WGS) entry which is preliminary data.</text>
</comment>
<dbReference type="InterPro" id="IPR058240">
    <property type="entry name" value="rSAM_sf"/>
</dbReference>
<evidence type="ECO:0000256" key="10">
    <source>
        <dbReference type="ARBA" id="ARBA00031213"/>
    </source>
</evidence>
<dbReference type="EC" id="2.8.4.5" evidence="3"/>
<dbReference type="InterPro" id="IPR006638">
    <property type="entry name" value="Elp3/MiaA/NifB-like_rSAM"/>
</dbReference>
<gene>
    <name evidence="15" type="ORF">DB30_00346</name>
</gene>
<feature type="domain" description="Radical SAM core" evidence="14">
    <location>
        <begin position="146"/>
        <end position="390"/>
    </location>
</feature>
<evidence type="ECO:0000256" key="6">
    <source>
        <dbReference type="ARBA" id="ARBA00022691"/>
    </source>
</evidence>
<evidence type="ECO:0000313" key="16">
    <source>
        <dbReference type="Proteomes" id="UP000031599"/>
    </source>
</evidence>
<evidence type="ECO:0000259" key="13">
    <source>
        <dbReference type="PROSITE" id="PS51449"/>
    </source>
</evidence>
<evidence type="ECO:0000256" key="2">
    <source>
        <dbReference type="ARBA" id="ARBA00002399"/>
    </source>
</evidence>
<evidence type="ECO:0000259" key="14">
    <source>
        <dbReference type="PROSITE" id="PS51918"/>
    </source>
</evidence>
<keyword evidence="8" id="KW-0408">Iron</keyword>
<evidence type="ECO:0000256" key="9">
    <source>
        <dbReference type="ARBA" id="ARBA00023014"/>
    </source>
</evidence>
<dbReference type="InterPro" id="IPR005839">
    <property type="entry name" value="Methylthiotransferase"/>
</dbReference>